<gene>
    <name evidence="1" type="ORF">TTEB3V08_LOCUS11576</name>
</gene>
<dbReference type="AlphaFoldDB" id="A0A7R9ISC2"/>
<sequence>MIISIRVSRPGKRPRGTAIASWCGGQSPWLLT</sequence>
<name>A0A7R9ISC2_9NEOP</name>
<protein>
    <submittedName>
        <fullName evidence="1">Uncharacterized protein</fullName>
    </submittedName>
</protein>
<dbReference type="EMBL" id="OE008895">
    <property type="protein sequence ID" value="CAD7463694.1"/>
    <property type="molecule type" value="Genomic_DNA"/>
</dbReference>
<organism evidence="1">
    <name type="scientific">Timema tahoe</name>
    <dbReference type="NCBI Taxonomy" id="61484"/>
    <lineage>
        <taxon>Eukaryota</taxon>
        <taxon>Metazoa</taxon>
        <taxon>Ecdysozoa</taxon>
        <taxon>Arthropoda</taxon>
        <taxon>Hexapoda</taxon>
        <taxon>Insecta</taxon>
        <taxon>Pterygota</taxon>
        <taxon>Neoptera</taxon>
        <taxon>Polyneoptera</taxon>
        <taxon>Phasmatodea</taxon>
        <taxon>Timematodea</taxon>
        <taxon>Timematoidea</taxon>
        <taxon>Timematidae</taxon>
        <taxon>Timema</taxon>
    </lineage>
</organism>
<evidence type="ECO:0000313" key="1">
    <source>
        <dbReference type="EMBL" id="CAD7463694.1"/>
    </source>
</evidence>
<reference evidence="1" key="1">
    <citation type="submission" date="2020-11" db="EMBL/GenBank/DDBJ databases">
        <authorList>
            <person name="Tran Van P."/>
        </authorList>
    </citation>
    <scope>NUCLEOTIDE SEQUENCE</scope>
</reference>
<proteinExistence type="predicted"/>
<accession>A0A7R9ISC2</accession>